<name>A0ABW3CX10_9FLAO</name>
<dbReference type="InterPro" id="IPR019619">
    <property type="entry name" value="DUF2490"/>
</dbReference>
<dbReference type="Proteomes" id="UP001596978">
    <property type="component" value="Unassembled WGS sequence"/>
</dbReference>
<sequence>MKLTLKRLSNIIGFILWMLFTTPLSAQNNKEDYLGSWSVLSIDHRLDKKISIPTIGILQHYELFNHYEFAFFRTGISLHLNPKVTTTIGYGYLSSEPFSKNREAKGGTQHWMYEEVYLRSHLQKFAFDHRFRHETRWIRKDGERFHPYHRLRYRFQLKHPIRKNYYIRGFNELFINLQKSPFNQNRSYVGLGAYLNDDISLDIGYMRNAFSDANFDRIRICLSFRLDYRKNTAD</sequence>
<keyword evidence="2" id="KW-1185">Reference proteome</keyword>
<evidence type="ECO:0000313" key="2">
    <source>
        <dbReference type="Proteomes" id="UP001596978"/>
    </source>
</evidence>
<gene>
    <name evidence="1" type="ORF">ACFQ1M_04095</name>
</gene>
<dbReference type="Pfam" id="PF10677">
    <property type="entry name" value="DUF2490"/>
    <property type="match status" value="1"/>
</dbReference>
<organism evidence="1 2">
    <name type="scientific">Sungkyunkwania multivorans</name>
    <dbReference type="NCBI Taxonomy" id="1173618"/>
    <lineage>
        <taxon>Bacteria</taxon>
        <taxon>Pseudomonadati</taxon>
        <taxon>Bacteroidota</taxon>
        <taxon>Flavobacteriia</taxon>
        <taxon>Flavobacteriales</taxon>
        <taxon>Flavobacteriaceae</taxon>
        <taxon>Sungkyunkwania</taxon>
    </lineage>
</organism>
<protein>
    <submittedName>
        <fullName evidence="1">DUF2490 domain-containing protein</fullName>
    </submittedName>
</protein>
<accession>A0ABW3CX10</accession>
<comment type="caution">
    <text evidence="1">The sequence shown here is derived from an EMBL/GenBank/DDBJ whole genome shotgun (WGS) entry which is preliminary data.</text>
</comment>
<proteinExistence type="predicted"/>
<evidence type="ECO:0000313" key="1">
    <source>
        <dbReference type="EMBL" id="MFD0861377.1"/>
    </source>
</evidence>
<dbReference type="RefSeq" id="WP_386404276.1">
    <property type="nucleotide sequence ID" value="NZ_JBHTJH010000004.1"/>
</dbReference>
<reference evidence="2" key="1">
    <citation type="journal article" date="2019" name="Int. J. Syst. Evol. Microbiol.">
        <title>The Global Catalogue of Microorganisms (GCM) 10K type strain sequencing project: providing services to taxonomists for standard genome sequencing and annotation.</title>
        <authorList>
            <consortium name="The Broad Institute Genomics Platform"/>
            <consortium name="The Broad Institute Genome Sequencing Center for Infectious Disease"/>
            <person name="Wu L."/>
            <person name="Ma J."/>
        </authorList>
    </citation>
    <scope>NUCLEOTIDE SEQUENCE [LARGE SCALE GENOMIC DNA]</scope>
    <source>
        <strain evidence="2">CCUG 62952</strain>
    </source>
</reference>
<dbReference type="EMBL" id="JBHTJH010000004">
    <property type="protein sequence ID" value="MFD0861377.1"/>
    <property type="molecule type" value="Genomic_DNA"/>
</dbReference>